<dbReference type="Proteomes" id="UP000648663">
    <property type="component" value="Unassembled WGS sequence"/>
</dbReference>
<keyword evidence="1" id="KW-0732">Signal</keyword>
<evidence type="ECO:0000313" key="3">
    <source>
        <dbReference type="EMBL" id="NIH65659.1"/>
    </source>
</evidence>
<dbReference type="PROSITE" id="PS51318">
    <property type="entry name" value="TAT"/>
    <property type="match status" value="1"/>
</dbReference>
<reference evidence="2" key="4">
    <citation type="submission" date="2024-05" db="EMBL/GenBank/DDBJ databases">
        <authorList>
            <person name="Sun Q."/>
            <person name="Zhou Y."/>
        </authorList>
    </citation>
    <scope>NUCLEOTIDE SEQUENCE</scope>
    <source>
        <strain evidence="2">CGMCC 4.5581</strain>
    </source>
</reference>
<proteinExistence type="predicted"/>
<sequence length="291" mass="30808">MRSTRRAALTLAGALGVLAVASPAAAEQPAPSTVGYDVSYPQCDTELPDDAAYAVIGVNGGIATTENPCLAEQWEWAHDSSGAEPAQPRAQLYVNTANPGEVRQQVSTWPRSGATRYGVCDGDNSAACSYEYGVDRAEDDVEMVLDTLGDLPGDAAVTEDDLEGLRWWLDVETMNTWQTDGAAAQRNNRATLEGMTDHLESVGGRVGLYSTGYQWGEIVGDVPAWSSLHGLDSWLAGARSLPGAIANCADAPLVDGGRVVLTQYVEDDLDHNHSCVESVRWPGSAPSGPRG</sequence>
<organism evidence="3 4">
    <name type="scientific">Modestobacter marinus</name>
    <dbReference type="NCBI Taxonomy" id="477641"/>
    <lineage>
        <taxon>Bacteria</taxon>
        <taxon>Bacillati</taxon>
        <taxon>Actinomycetota</taxon>
        <taxon>Actinomycetes</taxon>
        <taxon>Geodermatophilales</taxon>
        <taxon>Geodermatophilaceae</taxon>
        <taxon>Modestobacter</taxon>
    </lineage>
</organism>
<comment type="caution">
    <text evidence="3">The sequence shown here is derived from an EMBL/GenBank/DDBJ whole genome shotgun (WGS) entry which is preliminary data.</text>
</comment>
<evidence type="ECO:0000256" key="1">
    <source>
        <dbReference type="SAM" id="SignalP"/>
    </source>
</evidence>
<reference evidence="5" key="2">
    <citation type="journal article" date="2019" name="Int. J. Syst. Evol. Microbiol.">
        <title>The Global Catalogue of Microorganisms (GCM) 10K type strain sequencing project: providing services to taxonomists for standard genome sequencing and annotation.</title>
        <authorList>
            <consortium name="The Broad Institute Genomics Platform"/>
            <consortium name="The Broad Institute Genome Sequencing Center for Infectious Disease"/>
            <person name="Wu L."/>
            <person name="Ma J."/>
        </authorList>
    </citation>
    <scope>NUCLEOTIDE SEQUENCE [LARGE SCALE GENOMIC DNA]</scope>
    <source>
        <strain evidence="5">CGMCC 4.5581</strain>
    </source>
</reference>
<gene>
    <name evidence="3" type="ORF">FB380_000105</name>
    <name evidence="2" type="ORF">GCM10011589_22950</name>
</gene>
<name>A0A846LQ88_9ACTN</name>
<accession>A0A846LQ88</accession>
<dbReference type="Gene3D" id="3.20.20.80">
    <property type="entry name" value="Glycosidases"/>
    <property type="match status" value="1"/>
</dbReference>
<dbReference type="RefSeq" id="WP_166753378.1">
    <property type="nucleotide sequence ID" value="NZ_BAABJU010000007.1"/>
</dbReference>
<dbReference type="SUPFAM" id="SSF51445">
    <property type="entry name" value="(Trans)glycosidases"/>
    <property type="match status" value="1"/>
</dbReference>
<evidence type="ECO:0000313" key="5">
    <source>
        <dbReference type="Proteomes" id="UP000648663"/>
    </source>
</evidence>
<evidence type="ECO:0000313" key="2">
    <source>
        <dbReference type="EMBL" id="GGL66111.1"/>
    </source>
</evidence>
<evidence type="ECO:0000313" key="4">
    <source>
        <dbReference type="Proteomes" id="UP000552836"/>
    </source>
</evidence>
<dbReference type="AlphaFoldDB" id="A0A846LQ88"/>
<keyword evidence="5" id="KW-1185">Reference proteome</keyword>
<reference evidence="3 4" key="3">
    <citation type="submission" date="2020-02" db="EMBL/GenBank/DDBJ databases">
        <title>Sequencing the genomes of 1000 actinobacteria strains.</title>
        <authorList>
            <person name="Klenk H.-P."/>
        </authorList>
    </citation>
    <scope>NUCLEOTIDE SEQUENCE [LARGE SCALE GENOMIC DNA]</scope>
    <source>
        <strain evidence="3 4">DSM 45201</strain>
    </source>
</reference>
<dbReference type="EMBL" id="BMMI01000004">
    <property type="protein sequence ID" value="GGL66111.1"/>
    <property type="molecule type" value="Genomic_DNA"/>
</dbReference>
<feature type="signal peptide" evidence="1">
    <location>
        <begin position="1"/>
        <end position="26"/>
    </location>
</feature>
<protein>
    <submittedName>
        <fullName evidence="3">Uncharacterized protein</fullName>
    </submittedName>
</protein>
<dbReference type="InterPro" id="IPR017853">
    <property type="entry name" value="GH"/>
</dbReference>
<dbReference type="EMBL" id="JAAMPA010000001">
    <property type="protein sequence ID" value="NIH65659.1"/>
    <property type="molecule type" value="Genomic_DNA"/>
</dbReference>
<dbReference type="InterPro" id="IPR006311">
    <property type="entry name" value="TAT_signal"/>
</dbReference>
<dbReference type="Proteomes" id="UP000552836">
    <property type="component" value="Unassembled WGS sequence"/>
</dbReference>
<feature type="chain" id="PRO_5033024894" evidence="1">
    <location>
        <begin position="27"/>
        <end position="291"/>
    </location>
</feature>
<reference evidence="2" key="1">
    <citation type="journal article" date="2014" name="Int. J. Syst. Evol. Microbiol.">
        <title>Complete genome of a new Firmicutes species belonging to the dominant human colonic microbiota ('Ruminococcus bicirculans') reveals two chromosomes and a selective capacity to utilize plant glucans.</title>
        <authorList>
            <consortium name="NISC Comparative Sequencing Program"/>
            <person name="Wegmann U."/>
            <person name="Louis P."/>
            <person name="Goesmann A."/>
            <person name="Henrissat B."/>
            <person name="Duncan S.H."/>
            <person name="Flint H.J."/>
        </authorList>
    </citation>
    <scope>NUCLEOTIDE SEQUENCE</scope>
    <source>
        <strain evidence="2">CGMCC 4.5581</strain>
    </source>
</reference>